<dbReference type="GO" id="GO:0003993">
    <property type="term" value="F:acid phosphatase activity"/>
    <property type="evidence" value="ECO:0007669"/>
    <property type="project" value="InterPro"/>
</dbReference>
<dbReference type="Proteomes" id="UP000184123">
    <property type="component" value="Unassembled WGS sequence"/>
</dbReference>
<evidence type="ECO:0000259" key="4">
    <source>
        <dbReference type="Pfam" id="PF14008"/>
    </source>
</evidence>
<evidence type="ECO:0000259" key="3">
    <source>
        <dbReference type="Pfam" id="PF00149"/>
    </source>
</evidence>
<evidence type="ECO:0000256" key="1">
    <source>
        <dbReference type="ARBA" id="ARBA00022729"/>
    </source>
</evidence>
<organism evidence="5 6">
    <name type="scientific">Halomonas cupida</name>
    <dbReference type="NCBI Taxonomy" id="44933"/>
    <lineage>
        <taxon>Bacteria</taxon>
        <taxon>Pseudomonadati</taxon>
        <taxon>Pseudomonadota</taxon>
        <taxon>Gammaproteobacteria</taxon>
        <taxon>Oceanospirillales</taxon>
        <taxon>Halomonadaceae</taxon>
        <taxon>Halomonas</taxon>
    </lineage>
</organism>
<evidence type="ECO:0000256" key="2">
    <source>
        <dbReference type="SAM" id="Phobius"/>
    </source>
</evidence>
<feature type="transmembrane region" description="Helical" evidence="2">
    <location>
        <begin position="28"/>
        <end position="47"/>
    </location>
</feature>
<dbReference type="AlphaFoldDB" id="A0A1M7DMB7"/>
<protein>
    <submittedName>
        <fullName evidence="5">Calcineurin-like phosphoesterase</fullName>
    </submittedName>
</protein>
<dbReference type="STRING" id="44933.SAMN05660971_01397"/>
<sequence length="372" mass="40852">MWLPASSGNMSITLCHYRRHNMRVTERLFTRICVAMILFAVLSTAMITTTHGQLLSLARFYMISMLNRHQASWTSETLSPEYDHSITLLAAGDIAQCKVPRIGSTLANLGYSLGMDKPLPPRTDAANQTANLASLYPSATVLALGDLAYPDGSPADFERCYDSAWGSLKSRTLPTPGNHEYGSPGGYGYLSYWGSTAGLERNNYYAKSLDNWLLLSLNSEIPGSTDSTQGVWLEQQLEKTEANCILAFFHRPAYSSNSRGDDQNAVDLFSILYRHGVSLVLNGHNHLYERTATIDAEGNVDTASGIRTIIVGTGGAKLDDVHSSASYSVRLITHENGLLKLHLARNSYRWDFISSSTRKVLDSGQANCNATH</sequence>
<keyword evidence="1" id="KW-0732">Signal</keyword>
<dbReference type="SUPFAM" id="SSF56300">
    <property type="entry name" value="Metallo-dependent phosphatases"/>
    <property type="match status" value="1"/>
</dbReference>
<dbReference type="InterPro" id="IPR029052">
    <property type="entry name" value="Metallo-depent_PP-like"/>
</dbReference>
<name>A0A1M7DMB7_9GAMM</name>
<dbReference type="InterPro" id="IPR039331">
    <property type="entry name" value="PAPs-like"/>
</dbReference>
<dbReference type="PANTHER" id="PTHR22953:SF153">
    <property type="entry name" value="PURPLE ACID PHOSPHATASE"/>
    <property type="match status" value="1"/>
</dbReference>
<evidence type="ECO:0000313" key="6">
    <source>
        <dbReference type="Proteomes" id="UP000184123"/>
    </source>
</evidence>
<dbReference type="InterPro" id="IPR004843">
    <property type="entry name" value="Calcineurin-like_PHP"/>
</dbReference>
<keyword evidence="2" id="KW-0812">Transmembrane</keyword>
<feature type="domain" description="Calcineurin-like phosphoesterase" evidence="3">
    <location>
        <begin position="140"/>
        <end position="287"/>
    </location>
</feature>
<gene>
    <name evidence="5" type="ORF">SAMN05660971_01397</name>
</gene>
<keyword evidence="2" id="KW-0472">Membrane</keyword>
<evidence type="ECO:0000313" key="5">
    <source>
        <dbReference type="EMBL" id="SHL80664.1"/>
    </source>
</evidence>
<dbReference type="Pfam" id="PF00149">
    <property type="entry name" value="Metallophos"/>
    <property type="match status" value="1"/>
</dbReference>
<accession>A0A1M7DMB7</accession>
<dbReference type="Gene3D" id="3.60.21.10">
    <property type="match status" value="1"/>
</dbReference>
<dbReference type="EMBL" id="FRCA01000003">
    <property type="protein sequence ID" value="SHL80664.1"/>
    <property type="molecule type" value="Genomic_DNA"/>
</dbReference>
<dbReference type="PANTHER" id="PTHR22953">
    <property type="entry name" value="ACID PHOSPHATASE RELATED"/>
    <property type="match status" value="1"/>
</dbReference>
<dbReference type="InterPro" id="IPR025733">
    <property type="entry name" value="PAPs_C"/>
</dbReference>
<reference evidence="5 6" key="1">
    <citation type="submission" date="2016-11" db="EMBL/GenBank/DDBJ databases">
        <authorList>
            <person name="Jaros S."/>
            <person name="Januszkiewicz K."/>
            <person name="Wedrychowicz H."/>
        </authorList>
    </citation>
    <scope>NUCLEOTIDE SEQUENCE [LARGE SCALE GENOMIC DNA]</scope>
    <source>
        <strain evidence="5 6">DSM 4740</strain>
    </source>
</reference>
<proteinExistence type="predicted"/>
<feature type="domain" description="Purple acid phosphatase C-terminal" evidence="4">
    <location>
        <begin position="309"/>
        <end position="363"/>
    </location>
</feature>
<dbReference type="Pfam" id="PF14008">
    <property type="entry name" value="Metallophos_C"/>
    <property type="match status" value="1"/>
</dbReference>
<keyword evidence="2" id="KW-1133">Transmembrane helix</keyword>